<evidence type="ECO:0000313" key="2">
    <source>
        <dbReference type="EMBL" id="GAI35148.1"/>
    </source>
</evidence>
<keyword evidence="1" id="KW-1133">Transmembrane helix</keyword>
<dbReference type="AlphaFoldDB" id="X1MV55"/>
<feature type="non-terminal residue" evidence="2">
    <location>
        <position position="1"/>
    </location>
</feature>
<gene>
    <name evidence="2" type="ORF">S06H3_51291</name>
</gene>
<feature type="transmembrane region" description="Helical" evidence="1">
    <location>
        <begin position="114"/>
        <end position="132"/>
    </location>
</feature>
<feature type="transmembrane region" description="Helical" evidence="1">
    <location>
        <begin position="72"/>
        <end position="94"/>
    </location>
</feature>
<keyword evidence="1" id="KW-0472">Membrane</keyword>
<feature type="non-terminal residue" evidence="2">
    <location>
        <position position="250"/>
    </location>
</feature>
<accession>X1MV55</accession>
<evidence type="ECO:0000256" key="1">
    <source>
        <dbReference type="SAM" id="Phobius"/>
    </source>
</evidence>
<sequence>EKDLRSAAGFTEDVATKQMESFTAQVKQLKNELVLIGIEIFNVLRPRLESLIKQVKKGIDWFDGLTDSQKKLAVNIGLVAAAVGPALLVLSSMIRTVTTLKVAVIGLTAANKGLMASMTLYTLIASAILGVGQAGDWAADKIDNYYLASLARAALPHAGFIRQTKSMIEVIRGLQDNTLTWSEFIRMNGREVDEWAQKHREAAEVTEDFNEVLESALRFIRQYSDAVPIASAAMTDLIQDYQDGTLSAEG</sequence>
<proteinExistence type="predicted"/>
<dbReference type="NCBIfam" id="TIGR01760">
    <property type="entry name" value="tape_meas_TP901"/>
    <property type="match status" value="1"/>
</dbReference>
<comment type="caution">
    <text evidence="2">The sequence shown here is derived from an EMBL/GenBank/DDBJ whole genome shotgun (WGS) entry which is preliminary data.</text>
</comment>
<dbReference type="EMBL" id="BARV01032538">
    <property type="protein sequence ID" value="GAI35148.1"/>
    <property type="molecule type" value="Genomic_DNA"/>
</dbReference>
<name>X1MV55_9ZZZZ</name>
<keyword evidence="1" id="KW-0812">Transmembrane</keyword>
<reference evidence="2" key="1">
    <citation type="journal article" date="2014" name="Front. Microbiol.">
        <title>High frequency of phylogenetically diverse reductive dehalogenase-homologous genes in deep subseafloor sedimentary metagenomes.</title>
        <authorList>
            <person name="Kawai M."/>
            <person name="Futagami T."/>
            <person name="Toyoda A."/>
            <person name="Takaki Y."/>
            <person name="Nishi S."/>
            <person name="Hori S."/>
            <person name="Arai W."/>
            <person name="Tsubouchi T."/>
            <person name="Morono Y."/>
            <person name="Uchiyama I."/>
            <person name="Ito T."/>
            <person name="Fujiyama A."/>
            <person name="Inagaki F."/>
            <person name="Takami H."/>
        </authorList>
    </citation>
    <scope>NUCLEOTIDE SEQUENCE</scope>
    <source>
        <strain evidence="2">Expedition CK06-06</strain>
    </source>
</reference>
<protein>
    <submittedName>
        <fullName evidence="2">Uncharacterized protein</fullName>
    </submittedName>
</protein>
<organism evidence="2">
    <name type="scientific">marine sediment metagenome</name>
    <dbReference type="NCBI Taxonomy" id="412755"/>
    <lineage>
        <taxon>unclassified sequences</taxon>
        <taxon>metagenomes</taxon>
        <taxon>ecological metagenomes</taxon>
    </lineage>
</organism>
<dbReference type="InterPro" id="IPR010090">
    <property type="entry name" value="Phage_tape_meas"/>
</dbReference>